<evidence type="ECO:0000313" key="2">
    <source>
        <dbReference type="WBParaSite" id="PgB10_g018_t01"/>
    </source>
</evidence>
<accession>A0A914ZMY6</accession>
<name>A0A914ZMY6_PARUN</name>
<organism evidence="1 2">
    <name type="scientific">Parascaris univalens</name>
    <name type="common">Nematode worm</name>
    <dbReference type="NCBI Taxonomy" id="6257"/>
    <lineage>
        <taxon>Eukaryota</taxon>
        <taxon>Metazoa</taxon>
        <taxon>Ecdysozoa</taxon>
        <taxon>Nematoda</taxon>
        <taxon>Chromadorea</taxon>
        <taxon>Rhabditida</taxon>
        <taxon>Spirurina</taxon>
        <taxon>Ascaridomorpha</taxon>
        <taxon>Ascaridoidea</taxon>
        <taxon>Ascarididae</taxon>
        <taxon>Parascaris</taxon>
    </lineage>
</organism>
<reference evidence="2" key="1">
    <citation type="submission" date="2022-11" db="UniProtKB">
        <authorList>
            <consortium name="WormBaseParasite"/>
        </authorList>
    </citation>
    <scope>IDENTIFICATION</scope>
</reference>
<evidence type="ECO:0000313" key="1">
    <source>
        <dbReference type="Proteomes" id="UP000887569"/>
    </source>
</evidence>
<dbReference type="AlphaFoldDB" id="A0A914ZMY6"/>
<protein>
    <submittedName>
        <fullName evidence="2">Uncharacterized protein</fullName>
    </submittedName>
</protein>
<dbReference type="WBParaSite" id="PgB10_g018_t01">
    <property type="protein sequence ID" value="PgB10_g018_t01"/>
    <property type="gene ID" value="PgB10_g018"/>
</dbReference>
<dbReference type="Proteomes" id="UP000887569">
    <property type="component" value="Unplaced"/>
</dbReference>
<keyword evidence="1" id="KW-1185">Reference proteome</keyword>
<proteinExistence type="predicted"/>
<sequence>EGSEREAGSESGARAQIDVVVVEVCRDDVTEAVLAAEAQVEGGRGQEVAVRDLVRDVVMIVIVAVIWIDERYTTKECVENGKEENASVAESVHEVPVDVSVSALIVRDVEVVGRRRHLRPHQVAALVAAVVVAKQMQDGVHELVLPVRHLPHRTHLRNPRMRLQEAINNQEVIRLS</sequence>